<comment type="caution">
    <text evidence="1">The sequence shown here is derived from an EMBL/GenBank/DDBJ whole genome shotgun (WGS) entry which is preliminary data.</text>
</comment>
<dbReference type="AlphaFoldDB" id="A0A2P5DT57"/>
<dbReference type="EMBL" id="JXTB01000018">
    <property type="protein sequence ID" value="PON76462.1"/>
    <property type="molecule type" value="Genomic_DNA"/>
</dbReference>
<sequence>VKSVKKLYTKELSSRLLYRKQTQEGQDSPTKRTSDTIVRPLYLNSGISTFNCLKI</sequence>
<gene>
    <name evidence="1" type="ORF">PanWU01x14_035160</name>
</gene>
<protein>
    <submittedName>
        <fullName evidence="1">Uncharacterized protein</fullName>
    </submittedName>
</protein>
<reference evidence="2" key="1">
    <citation type="submission" date="2016-06" db="EMBL/GenBank/DDBJ databases">
        <title>Parallel loss of symbiosis genes in relatives of nitrogen-fixing non-legume Parasponia.</title>
        <authorList>
            <person name="Van Velzen R."/>
            <person name="Holmer R."/>
            <person name="Bu F."/>
            <person name="Rutten L."/>
            <person name="Van Zeijl A."/>
            <person name="Liu W."/>
            <person name="Santuari L."/>
            <person name="Cao Q."/>
            <person name="Sharma T."/>
            <person name="Shen D."/>
            <person name="Roswanjaya Y."/>
            <person name="Wardhani T."/>
            <person name="Kalhor M.S."/>
            <person name="Jansen J."/>
            <person name="Van den Hoogen J."/>
            <person name="Gungor B."/>
            <person name="Hartog M."/>
            <person name="Hontelez J."/>
            <person name="Verver J."/>
            <person name="Yang W.-C."/>
            <person name="Schijlen E."/>
            <person name="Repin R."/>
            <person name="Schilthuizen M."/>
            <person name="Schranz E."/>
            <person name="Heidstra R."/>
            <person name="Miyata K."/>
            <person name="Fedorova E."/>
            <person name="Kohlen W."/>
            <person name="Bisseling T."/>
            <person name="Smit S."/>
            <person name="Geurts R."/>
        </authorList>
    </citation>
    <scope>NUCLEOTIDE SEQUENCE [LARGE SCALE GENOMIC DNA]</scope>
    <source>
        <strain evidence="2">cv. WU1-14</strain>
    </source>
</reference>
<keyword evidence="2" id="KW-1185">Reference proteome</keyword>
<feature type="non-terminal residue" evidence="1">
    <location>
        <position position="1"/>
    </location>
</feature>
<accession>A0A2P5DT57</accession>
<evidence type="ECO:0000313" key="2">
    <source>
        <dbReference type="Proteomes" id="UP000237105"/>
    </source>
</evidence>
<name>A0A2P5DT57_PARAD</name>
<proteinExistence type="predicted"/>
<organism evidence="1 2">
    <name type="scientific">Parasponia andersonii</name>
    <name type="common">Sponia andersonii</name>
    <dbReference type="NCBI Taxonomy" id="3476"/>
    <lineage>
        <taxon>Eukaryota</taxon>
        <taxon>Viridiplantae</taxon>
        <taxon>Streptophyta</taxon>
        <taxon>Embryophyta</taxon>
        <taxon>Tracheophyta</taxon>
        <taxon>Spermatophyta</taxon>
        <taxon>Magnoliopsida</taxon>
        <taxon>eudicotyledons</taxon>
        <taxon>Gunneridae</taxon>
        <taxon>Pentapetalae</taxon>
        <taxon>rosids</taxon>
        <taxon>fabids</taxon>
        <taxon>Rosales</taxon>
        <taxon>Cannabaceae</taxon>
        <taxon>Parasponia</taxon>
    </lineage>
</organism>
<evidence type="ECO:0000313" key="1">
    <source>
        <dbReference type="EMBL" id="PON76462.1"/>
    </source>
</evidence>
<dbReference type="Proteomes" id="UP000237105">
    <property type="component" value="Unassembled WGS sequence"/>
</dbReference>